<sequence>MSLSPRYHTREIGVRPGLSIADGPFETLTDHLKVQESGAVTYPFARAPYAVDPAKSRGRYEPEPKSATRSPFQRDRDRIVHATAFRRLTHKTQVFIYHEGDHYRTRLTHSLEVAQIARSMARSLALDEDLTEAVALAHDLGHSPFGHAGERALDRAMQGAGGFDHNAQSLRVVTELERKYAGFDGLNLTWETLEGLVKHNGPLEGPDSEDEEVPAPVLNYNAKHDLELGTYAYLESQLASLADDIAYNNHDVDDGFRFGCFAFEELGEIPLVGVILGELRWRYPELETPRLLNELNRRLITRMINDARNETAKRLEDLAPEDADAIRFAGRPIAAFSDEMTAELDTLRDFLTERVYRHDRVMGIMRRAEQVVADLFQRYKDDAGALPPNWSDQAPDRGSPAYARHICDFIAGMTDRYALAEHARLFDVTPDLR</sequence>
<evidence type="ECO:0000313" key="6">
    <source>
        <dbReference type="Proteomes" id="UP000095087"/>
    </source>
</evidence>
<dbReference type="CDD" id="cd00077">
    <property type="entry name" value="HDc"/>
    <property type="match status" value="1"/>
</dbReference>
<protein>
    <recommendedName>
        <fullName evidence="2">Deoxyguanosinetriphosphate triphosphohydrolase-like protein</fullName>
    </recommendedName>
</protein>
<dbReference type="OrthoDB" id="9803619at2"/>
<dbReference type="InterPro" id="IPR050135">
    <property type="entry name" value="dGTPase-like"/>
</dbReference>
<name>A0A1E2S2L3_9HYPH</name>
<dbReference type="Gene3D" id="1.10.3210.10">
    <property type="entry name" value="Hypothetical protein af1432"/>
    <property type="match status" value="1"/>
</dbReference>
<keyword evidence="6" id="KW-1185">Reference proteome</keyword>
<proteinExistence type="inferred from homology"/>
<dbReference type="GO" id="GO:0008832">
    <property type="term" value="F:dGTPase activity"/>
    <property type="evidence" value="ECO:0007669"/>
    <property type="project" value="TreeGrafter"/>
</dbReference>
<accession>A0A1E2S2L3</accession>
<evidence type="ECO:0000256" key="1">
    <source>
        <dbReference type="ARBA" id="ARBA00022801"/>
    </source>
</evidence>
<evidence type="ECO:0000259" key="4">
    <source>
        <dbReference type="PROSITE" id="PS51831"/>
    </source>
</evidence>
<dbReference type="NCBIfam" id="NF002328">
    <property type="entry name" value="PRK01286.1-3"/>
    <property type="match status" value="1"/>
</dbReference>
<dbReference type="STRING" id="1177755.A7A08_00588"/>
<dbReference type="SMART" id="SM00471">
    <property type="entry name" value="HDc"/>
    <property type="match status" value="1"/>
</dbReference>
<dbReference type="GO" id="GO:0006203">
    <property type="term" value="P:dGTP catabolic process"/>
    <property type="evidence" value="ECO:0007669"/>
    <property type="project" value="TreeGrafter"/>
</dbReference>
<dbReference type="HAMAP" id="MF_01212">
    <property type="entry name" value="dGTPase_type2"/>
    <property type="match status" value="1"/>
</dbReference>
<dbReference type="InterPro" id="IPR026875">
    <property type="entry name" value="PHydrolase_assoc_dom"/>
</dbReference>
<dbReference type="Pfam" id="PF13286">
    <property type="entry name" value="HD_assoc"/>
    <property type="match status" value="1"/>
</dbReference>
<dbReference type="AlphaFoldDB" id="A0A1E2S2L3"/>
<gene>
    <name evidence="5" type="ORF">A7A08_00588</name>
</gene>
<feature type="region of interest" description="Disordered" evidence="3">
    <location>
        <begin position="53"/>
        <end position="72"/>
    </location>
</feature>
<dbReference type="InterPro" id="IPR006674">
    <property type="entry name" value="HD_domain"/>
</dbReference>
<dbReference type="SUPFAM" id="SSF109604">
    <property type="entry name" value="HD-domain/PDEase-like"/>
    <property type="match status" value="1"/>
</dbReference>
<feature type="compositionally biased region" description="Basic and acidic residues" evidence="3">
    <location>
        <begin position="54"/>
        <end position="72"/>
    </location>
</feature>
<evidence type="ECO:0000256" key="2">
    <source>
        <dbReference type="HAMAP-Rule" id="MF_01212"/>
    </source>
</evidence>
<evidence type="ECO:0000256" key="3">
    <source>
        <dbReference type="SAM" id="MobiDB-lite"/>
    </source>
</evidence>
<feature type="domain" description="HD" evidence="4">
    <location>
        <begin position="106"/>
        <end position="248"/>
    </location>
</feature>
<dbReference type="NCBIfam" id="NF002326">
    <property type="entry name" value="PRK01286.1-1"/>
    <property type="match status" value="1"/>
</dbReference>
<dbReference type="PANTHER" id="PTHR11373">
    <property type="entry name" value="DEOXYNUCLEOSIDE TRIPHOSPHATE TRIPHOSPHOHYDROLASE"/>
    <property type="match status" value="1"/>
</dbReference>
<dbReference type="EMBL" id="MASI01000001">
    <property type="protein sequence ID" value="ODA68756.1"/>
    <property type="molecule type" value="Genomic_DNA"/>
</dbReference>
<keyword evidence="1 2" id="KW-0378">Hydrolase</keyword>
<dbReference type="InterPro" id="IPR023023">
    <property type="entry name" value="dNTPase_2"/>
</dbReference>
<dbReference type="InterPro" id="IPR003607">
    <property type="entry name" value="HD/PDEase_dom"/>
</dbReference>
<dbReference type="PROSITE" id="PS51831">
    <property type="entry name" value="HD"/>
    <property type="match status" value="1"/>
</dbReference>
<comment type="similarity">
    <text evidence="2">Belongs to the dGTPase family. Type 2 subfamily.</text>
</comment>
<reference evidence="5 6" key="1">
    <citation type="submission" date="2016-07" db="EMBL/GenBank/DDBJ databases">
        <title>Draft genome sequence of Methyloligella halotolerans C2T (VKM B-2706T=CCUG 61687T=DSM 25045T), a halotolerant polyhydroxybutyrate accumulating methylotroph.</title>
        <authorList>
            <person name="Vasilenko O.V."/>
            <person name="Doronina N.V."/>
            <person name="Poroshina M.N."/>
            <person name="Tarlachkov S.V."/>
            <person name="Trotsenko Y.A."/>
        </authorList>
    </citation>
    <scope>NUCLEOTIDE SEQUENCE [LARGE SCALE GENOMIC DNA]</scope>
    <source>
        <strain evidence="5 6">VKM B-2706</strain>
    </source>
</reference>
<organism evidence="5 6">
    <name type="scientific">Methyloligella halotolerans</name>
    <dbReference type="NCBI Taxonomy" id="1177755"/>
    <lineage>
        <taxon>Bacteria</taxon>
        <taxon>Pseudomonadati</taxon>
        <taxon>Pseudomonadota</taxon>
        <taxon>Alphaproteobacteria</taxon>
        <taxon>Hyphomicrobiales</taxon>
        <taxon>Hyphomicrobiaceae</taxon>
        <taxon>Methyloligella</taxon>
    </lineage>
</organism>
<dbReference type="Pfam" id="PF01966">
    <property type="entry name" value="HD"/>
    <property type="match status" value="1"/>
</dbReference>
<dbReference type="PANTHER" id="PTHR11373:SF43">
    <property type="entry name" value="DEOXYGUANOSINETRIPHOSPHATE TRIPHOSPHOHYDROLASE-LIKE PROTEIN"/>
    <property type="match status" value="1"/>
</dbReference>
<comment type="caution">
    <text evidence="5">The sequence shown here is derived from an EMBL/GenBank/DDBJ whole genome shotgun (WGS) entry which is preliminary data.</text>
</comment>
<evidence type="ECO:0000313" key="5">
    <source>
        <dbReference type="EMBL" id="ODA68756.1"/>
    </source>
</evidence>
<dbReference type="InterPro" id="IPR006261">
    <property type="entry name" value="dGTPase"/>
</dbReference>
<dbReference type="Proteomes" id="UP000095087">
    <property type="component" value="Unassembled WGS sequence"/>
</dbReference>
<dbReference type="NCBIfam" id="TIGR01353">
    <property type="entry name" value="dGTP_triPase"/>
    <property type="match status" value="1"/>
</dbReference>